<keyword evidence="14" id="KW-1185">Reference proteome</keyword>
<reference evidence="13 14" key="1">
    <citation type="submission" date="2014-03" db="EMBL/GenBank/DDBJ databases">
        <title>The genome of Kluyveromyces dobzhanskii.</title>
        <authorList>
            <person name="Nystedt B."/>
            <person name="Astrom S."/>
        </authorList>
    </citation>
    <scope>NUCLEOTIDE SEQUENCE [LARGE SCALE GENOMIC DNA]</scope>
    <source>
        <strain evidence="13 14">CBS 2104</strain>
    </source>
</reference>
<keyword evidence="10 12" id="KW-0472">Membrane</keyword>
<evidence type="ECO:0000256" key="2">
    <source>
        <dbReference type="ARBA" id="ARBA00006842"/>
    </source>
</evidence>
<organism evidence="13 14">
    <name type="scientific">Kluyveromyces dobzhanskii CBS 2104</name>
    <dbReference type="NCBI Taxonomy" id="1427455"/>
    <lineage>
        <taxon>Eukaryota</taxon>
        <taxon>Fungi</taxon>
        <taxon>Dikarya</taxon>
        <taxon>Ascomycota</taxon>
        <taxon>Saccharomycotina</taxon>
        <taxon>Saccharomycetes</taxon>
        <taxon>Saccharomycetales</taxon>
        <taxon>Saccharomycetaceae</taxon>
        <taxon>Kluyveromyces</taxon>
    </lineage>
</organism>
<dbReference type="EMBL" id="CCBQ010000041">
    <property type="protein sequence ID" value="CDO94886.1"/>
    <property type="molecule type" value="Genomic_DNA"/>
</dbReference>
<dbReference type="AlphaFoldDB" id="A0A0A8L763"/>
<evidence type="ECO:0000256" key="8">
    <source>
        <dbReference type="ARBA" id="ARBA00023065"/>
    </source>
</evidence>
<keyword evidence="9 12" id="KW-0496">Mitochondrion</keyword>
<comment type="caution">
    <text evidence="13">The sequence shown here is derived from an EMBL/GenBank/DDBJ whole genome shotgun (WGS) entry which is preliminary data.</text>
</comment>
<evidence type="ECO:0000313" key="13">
    <source>
        <dbReference type="EMBL" id="CDO94886.1"/>
    </source>
</evidence>
<evidence type="ECO:0000256" key="11">
    <source>
        <dbReference type="ARBA" id="ARBA00023310"/>
    </source>
</evidence>
<dbReference type="Pfam" id="PF05873">
    <property type="entry name" value="Mt_ATP-synt_D"/>
    <property type="match status" value="1"/>
</dbReference>
<evidence type="ECO:0000256" key="9">
    <source>
        <dbReference type="ARBA" id="ARBA00023128"/>
    </source>
</evidence>
<dbReference type="SUPFAM" id="SSF161065">
    <property type="entry name" value="ATP synthase D chain-like"/>
    <property type="match status" value="1"/>
</dbReference>
<dbReference type="InterPro" id="IPR036228">
    <property type="entry name" value="ATP_synth_F0_dsu_sf_mt"/>
</dbReference>
<gene>
    <name evidence="13" type="ORF">KLDO_g3140</name>
</gene>
<evidence type="ECO:0000256" key="4">
    <source>
        <dbReference type="ARBA" id="ARBA00022448"/>
    </source>
</evidence>
<keyword evidence="4 12" id="KW-0813">Transport</keyword>
<dbReference type="GO" id="GO:0015986">
    <property type="term" value="P:proton motive force-driven ATP synthesis"/>
    <property type="evidence" value="ECO:0007669"/>
    <property type="project" value="UniProtKB-UniRule"/>
</dbReference>
<dbReference type="GO" id="GO:0005743">
    <property type="term" value="C:mitochondrial inner membrane"/>
    <property type="evidence" value="ECO:0007669"/>
    <property type="project" value="UniProtKB-SubCell"/>
</dbReference>
<proteinExistence type="inferred from homology"/>
<keyword evidence="7 12" id="KW-0999">Mitochondrion inner membrane</keyword>
<dbReference type="Gene3D" id="6.10.280.70">
    <property type="match status" value="1"/>
</dbReference>
<keyword evidence="11" id="KW-0066">ATP synthesis</keyword>
<evidence type="ECO:0000256" key="5">
    <source>
        <dbReference type="ARBA" id="ARBA00022547"/>
    </source>
</evidence>
<evidence type="ECO:0000256" key="1">
    <source>
        <dbReference type="ARBA" id="ARBA00004273"/>
    </source>
</evidence>
<sequence length="174" mass="19730">MSLAKSAANKLDWAKVISSLKLTGKTATQLSSFKKRNDEARRQLLELQNQPTSVDFSHYKSVLKNTEVVEKIEQFYKSYKPVSVDVSKQLSTIQAFESQAIENAAETEKLVAQELSDLKETLNNIESARPFDQLTVDELTKARPEIDAKVEEMVKKGRWDVPGYKEKFGDLTIM</sequence>
<evidence type="ECO:0000256" key="6">
    <source>
        <dbReference type="ARBA" id="ARBA00022781"/>
    </source>
</evidence>
<dbReference type="GO" id="GO:0045259">
    <property type="term" value="C:proton-transporting ATP synthase complex"/>
    <property type="evidence" value="ECO:0007669"/>
    <property type="project" value="UniProtKB-KW"/>
</dbReference>
<comment type="subcellular location">
    <subcellularLocation>
        <location evidence="1 12">Mitochondrion inner membrane</location>
    </subcellularLocation>
</comment>
<keyword evidence="8 12" id="KW-0406">Ion transport</keyword>
<evidence type="ECO:0000256" key="3">
    <source>
        <dbReference type="ARBA" id="ARBA00021688"/>
    </source>
</evidence>
<keyword evidence="5" id="KW-0138">CF(0)</keyword>
<evidence type="ECO:0000313" key="14">
    <source>
        <dbReference type="Proteomes" id="UP000031516"/>
    </source>
</evidence>
<dbReference type="GO" id="GO:0015078">
    <property type="term" value="F:proton transmembrane transporter activity"/>
    <property type="evidence" value="ECO:0007669"/>
    <property type="project" value="InterPro"/>
</dbReference>
<name>A0A0A8L763_9SACH</name>
<dbReference type="InterPro" id="IPR008689">
    <property type="entry name" value="ATP_synth_F0_dsu_mt"/>
</dbReference>
<dbReference type="PIRSF" id="PIRSF005514">
    <property type="entry name" value="ATPase_F0_D_mt"/>
    <property type="match status" value="1"/>
</dbReference>
<evidence type="ECO:0000256" key="12">
    <source>
        <dbReference type="PIRNR" id="PIRNR005514"/>
    </source>
</evidence>
<keyword evidence="6 12" id="KW-0375">Hydrogen ion transport</keyword>
<protein>
    <recommendedName>
        <fullName evidence="3 12">ATP synthase subunit d, mitochondrial</fullName>
    </recommendedName>
</protein>
<comment type="function">
    <text evidence="12">Mitochondrial membrane ATP synthase (F(1)F(0) ATP synthase or Complex V) produces ATP from ADP in the presence of a proton gradient across the membrane which is generated by electron transport complexes of the respiratory chain. F-type ATPases consist of two structural domains, F(1) - containing the extramembraneous catalytic core, and F(0) - containing the membrane proton channel, linked together by a central stalk and a peripheral stalk. During catalysis, ATP synthesis in the catalytic domain of F(1) is coupled via a rotary mechanism of the central stalk subunits to proton translocation.</text>
</comment>
<evidence type="ECO:0000256" key="7">
    <source>
        <dbReference type="ARBA" id="ARBA00022792"/>
    </source>
</evidence>
<dbReference type="Proteomes" id="UP000031516">
    <property type="component" value="Unassembled WGS sequence"/>
</dbReference>
<comment type="similarity">
    <text evidence="2 12">Belongs to the ATPase d subunit family.</text>
</comment>
<accession>A0A0A8L763</accession>
<dbReference type="PANTHER" id="PTHR12700">
    <property type="entry name" value="ATP SYNTHASE SUBUNIT D, MITOCHONDRIAL"/>
    <property type="match status" value="1"/>
</dbReference>
<dbReference type="OrthoDB" id="35799at2759"/>
<evidence type="ECO:0000256" key="10">
    <source>
        <dbReference type="ARBA" id="ARBA00023136"/>
    </source>
</evidence>